<dbReference type="EMBL" id="HBFX01004967">
    <property type="protein sequence ID" value="CAD8948541.1"/>
    <property type="molecule type" value="Transcribed_RNA"/>
</dbReference>
<evidence type="ECO:0000256" key="4">
    <source>
        <dbReference type="ARBA" id="ARBA00022946"/>
    </source>
</evidence>
<comment type="catalytic activity">
    <reaction evidence="10">
        <text>N(6)-[(R)-lipoyl]-L-lysyl-[protein] + pyruvate + H(+) = N(6)-[(R)-S(8)-acetyldihydrolipoyl]-L-lysyl-[protein] + CO2</text>
        <dbReference type="Rhea" id="RHEA:19189"/>
        <dbReference type="Rhea" id="RHEA-COMP:10474"/>
        <dbReference type="Rhea" id="RHEA-COMP:10478"/>
        <dbReference type="ChEBI" id="CHEBI:15361"/>
        <dbReference type="ChEBI" id="CHEBI:15378"/>
        <dbReference type="ChEBI" id="CHEBI:16526"/>
        <dbReference type="ChEBI" id="CHEBI:83099"/>
        <dbReference type="ChEBI" id="CHEBI:83111"/>
        <dbReference type="EC" id="1.2.4.1"/>
    </reaction>
</comment>
<dbReference type="GO" id="GO:0004739">
    <property type="term" value="F:pyruvate dehydrogenase (acetyl-transferring) activity"/>
    <property type="evidence" value="ECO:0007669"/>
    <property type="project" value="UniProtKB-UniRule"/>
</dbReference>
<keyword evidence="4" id="KW-0809">Transit peptide</keyword>
<keyword evidence="5" id="KW-0630">Potassium</keyword>
<dbReference type="GO" id="GO:0005739">
    <property type="term" value="C:mitochondrion"/>
    <property type="evidence" value="ECO:0007669"/>
    <property type="project" value="UniProtKB-SubCell"/>
</dbReference>
<dbReference type="Gene3D" id="3.40.50.920">
    <property type="match status" value="1"/>
</dbReference>
<dbReference type="Gene3D" id="3.40.50.970">
    <property type="match status" value="1"/>
</dbReference>
<feature type="domain" description="Transketolase-like pyrimidine-binding" evidence="11">
    <location>
        <begin position="38"/>
        <end position="213"/>
    </location>
</feature>
<dbReference type="AlphaFoldDB" id="A0A7S1DJB5"/>
<sequence>MAAMRSLSRVVSAARRMNATPSFSRGIHATPPVMAKEMTVRDALNSAIDEEMGKDSSIFVMGEEVGEYQGAYKITRGLIQKYGPERVIDTPITEAGFAGIATGAAMAGLRPVLEFMTWNFSMQAIDHVINSASKIHYMSAGDIQCPIVFRGPNGPAAGVGAQHSQCFASWYGHCPGLKVVAPFDSEDARGLLKASIRDPNPVVFLENELMYGTSFSISDEAAKDDFVLPLDKAKVMRPGTDVTLVSFSRMVGLCLEAADVLAKEGINAEVINLRSIRPLDTQTIVDSVVRTNRIVSVEDGWPMYGVGSEIAASLMESYAFDHLDAPVERVCGADVPMPYARPLEQASLPQVDNIVAAARRACYRKAQ</sequence>
<evidence type="ECO:0000256" key="6">
    <source>
        <dbReference type="ARBA" id="ARBA00023002"/>
    </source>
</evidence>
<evidence type="ECO:0000259" key="11">
    <source>
        <dbReference type="SMART" id="SM00861"/>
    </source>
</evidence>
<dbReference type="PANTHER" id="PTHR11624">
    <property type="entry name" value="DEHYDROGENASE RELATED"/>
    <property type="match status" value="1"/>
</dbReference>
<evidence type="ECO:0000256" key="1">
    <source>
        <dbReference type="ARBA" id="ARBA00001964"/>
    </source>
</evidence>
<dbReference type="GO" id="GO:0006086">
    <property type="term" value="P:pyruvate decarboxylation to acetyl-CoA"/>
    <property type="evidence" value="ECO:0007669"/>
    <property type="project" value="InterPro"/>
</dbReference>
<keyword evidence="9 10" id="KW-0670">Pyruvate</keyword>
<dbReference type="InterPro" id="IPR029061">
    <property type="entry name" value="THDP-binding"/>
</dbReference>
<keyword evidence="3" id="KW-0479">Metal-binding</keyword>
<dbReference type="InterPro" id="IPR005475">
    <property type="entry name" value="Transketolase-like_Pyr-bd"/>
</dbReference>
<keyword evidence="6 10" id="KW-0560">Oxidoreductase</keyword>
<dbReference type="FunFam" id="3.40.50.970:FF:000006">
    <property type="entry name" value="Pyruvate dehydrogenase E1 component subunit beta"/>
    <property type="match status" value="1"/>
</dbReference>
<keyword evidence="7 10" id="KW-0786">Thiamine pyrophosphate</keyword>
<evidence type="ECO:0000313" key="12">
    <source>
        <dbReference type="EMBL" id="CAD8948541.1"/>
    </source>
</evidence>
<dbReference type="InterPro" id="IPR009014">
    <property type="entry name" value="Transketo_C/PFOR_II"/>
</dbReference>
<gene>
    <name evidence="12" type="ORF">HAND00432_LOCUS3059</name>
</gene>
<dbReference type="SUPFAM" id="SSF52518">
    <property type="entry name" value="Thiamin diphosphate-binding fold (THDP-binding)"/>
    <property type="match status" value="1"/>
</dbReference>
<organism evidence="12">
    <name type="scientific">Hemiselmis andersenii</name>
    <name type="common">Cryptophyte alga</name>
    <dbReference type="NCBI Taxonomy" id="464988"/>
    <lineage>
        <taxon>Eukaryota</taxon>
        <taxon>Cryptophyceae</taxon>
        <taxon>Cryptomonadales</taxon>
        <taxon>Hemiselmidaceae</taxon>
        <taxon>Hemiselmis</taxon>
    </lineage>
</organism>
<dbReference type="Pfam" id="PF02780">
    <property type="entry name" value="Transketolase_C"/>
    <property type="match status" value="1"/>
</dbReference>
<name>A0A7S1DJB5_HEMAN</name>
<evidence type="ECO:0000256" key="2">
    <source>
        <dbReference type="ARBA" id="ARBA00004173"/>
    </source>
</evidence>
<evidence type="ECO:0000256" key="9">
    <source>
        <dbReference type="ARBA" id="ARBA00023317"/>
    </source>
</evidence>
<dbReference type="EC" id="1.2.4.1" evidence="10"/>
<dbReference type="NCBIfam" id="NF006667">
    <property type="entry name" value="PRK09212.1"/>
    <property type="match status" value="1"/>
</dbReference>
<protein>
    <recommendedName>
        <fullName evidence="10">Pyruvate dehydrogenase E1 component subunit beta</fullName>
        <ecNumber evidence="10">1.2.4.1</ecNumber>
    </recommendedName>
</protein>
<dbReference type="PANTHER" id="PTHR11624:SF96">
    <property type="entry name" value="PYRUVATE DEHYDROGENASE E1 COMPONENT SUBUNIT BETA, MITOCHONDRIAL"/>
    <property type="match status" value="1"/>
</dbReference>
<dbReference type="CDD" id="cd07036">
    <property type="entry name" value="TPP_PYR_E1-PDHc-beta_like"/>
    <property type="match status" value="1"/>
</dbReference>
<dbReference type="FunFam" id="3.40.50.920:FF:000001">
    <property type="entry name" value="Pyruvate dehydrogenase E1 beta subunit"/>
    <property type="match status" value="1"/>
</dbReference>
<dbReference type="SMART" id="SM00861">
    <property type="entry name" value="Transket_pyr"/>
    <property type="match status" value="1"/>
</dbReference>
<evidence type="ECO:0000256" key="7">
    <source>
        <dbReference type="ARBA" id="ARBA00023052"/>
    </source>
</evidence>
<proteinExistence type="predicted"/>
<dbReference type="SUPFAM" id="SSF52922">
    <property type="entry name" value="TK C-terminal domain-like"/>
    <property type="match status" value="1"/>
</dbReference>
<dbReference type="InterPro" id="IPR027110">
    <property type="entry name" value="PDHB_mito-type"/>
</dbReference>
<dbReference type="NCBIfam" id="NF008854">
    <property type="entry name" value="PRK11892.1"/>
    <property type="match status" value="1"/>
</dbReference>
<accession>A0A7S1DJB5</accession>
<comment type="cofactor">
    <cofactor evidence="1 10">
        <name>thiamine diphosphate</name>
        <dbReference type="ChEBI" id="CHEBI:58937"/>
    </cofactor>
</comment>
<evidence type="ECO:0000256" key="10">
    <source>
        <dbReference type="RuleBase" id="RU364074"/>
    </source>
</evidence>
<evidence type="ECO:0000256" key="5">
    <source>
        <dbReference type="ARBA" id="ARBA00022958"/>
    </source>
</evidence>
<dbReference type="GO" id="GO:0046872">
    <property type="term" value="F:metal ion binding"/>
    <property type="evidence" value="ECO:0007669"/>
    <property type="project" value="UniProtKB-KW"/>
</dbReference>
<evidence type="ECO:0000256" key="8">
    <source>
        <dbReference type="ARBA" id="ARBA00023128"/>
    </source>
</evidence>
<dbReference type="InterPro" id="IPR033248">
    <property type="entry name" value="Transketolase_C"/>
</dbReference>
<evidence type="ECO:0000256" key="3">
    <source>
        <dbReference type="ARBA" id="ARBA00022723"/>
    </source>
</evidence>
<dbReference type="Pfam" id="PF02779">
    <property type="entry name" value="Transket_pyr"/>
    <property type="match status" value="1"/>
</dbReference>
<comment type="function">
    <text evidence="10">The pyruvate dehydrogenase complex catalyzes the overall conversion of pyruvate to acetyl-CoA and CO2.</text>
</comment>
<comment type="subcellular location">
    <subcellularLocation>
        <location evidence="2">Mitochondrion</location>
    </subcellularLocation>
</comment>
<reference evidence="12" key="1">
    <citation type="submission" date="2021-01" db="EMBL/GenBank/DDBJ databases">
        <authorList>
            <person name="Corre E."/>
            <person name="Pelletier E."/>
            <person name="Niang G."/>
            <person name="Scheremetjew M."/>
            <person name="Finn R."/>
            <person name="Kale V."/>
            <person name="Holt S."/>
            <person name="Cochrane G."/>
            <person name="Meng A."/>
            <person name="Brown T."/>
            <person name="Cohen L."/>
        </authorList>
    </citation>
    <scope>NUCLEOTIDE SEQUENCE</scope>
    <source>
        <strain evidence="12">CCMP644</strain>
    </source>
</reference>
<keyword evidence="8" id="KW-0496">Mitochondrion</keyword>